<evidence type="ECO:0000256" key="1">
    <source>
        <dbReference type="ARBA" id="ARBA00022676"/>
    </source>
</evidence>
<dbReference type="GO" id="GO:1901137">
    <property type="term" value="P:carbohydrate derivative biosynthetic process"/>
    <property type="evidence" value="ECO:0007669"/>
    <property type="project" value="UniProtKB-ARBA"/>
</dbReference>
<dbReference type="PANTHER" id="PTHR45947:SF3">
    <property type="entry name" value="SULFOQUINOVOSYL TRANSFERASE SQD2"/>
    <property type="match status" value="1"/>
</dbReference>
<dbReference type="InterPro" id="IPR050194">
    <property type="entry name" value="Glycosyltransferase_grp1"/>
</dbReference>
<name>A0A2A9DKZ8_9CORY</name>
<dbReference type="PANTHER" id="PTHR45947">
    <property type="entry name" value="SULFOQUINOVOSYL TRANSFERASE SQD2"/>
    <property type="match status" value="1"/>
</dbReference>
<sequence>MRVAIVAESFLPHVNGVTNTVLKAVDYLTARGHTVLIIAPGENETTSYKEVPVVRVPQFFLPKVNSLPLGLPVPRLYKILREFRPDVVHLASPFLLGLGGVLAANRLRVPTVAVYQTDVAGFATEYGLGWTTRAAWAWTRELHNRCSRTLVPSSQAGRALRAHGVQRIQRWGRGVDPVFSPTRRDPALRARFRADTHTVVGFVGRLAAEKNIWRLRHAGPGTQVVIVGDGPEREALQRQLPDAIFTGALHGEDLARAYASFDVFVHTGEHETFCQTIQEAQASGLPVVAPRAGGPVDLVGSGGVLVNVDKFCEHLPAAIAQARTLIPETGVPTWDMVCTDLFEHYRAVVA</sequence>
<dbReference type="GO" id="GO:1903509">
    <property type="term" value="P:liposaccharide metabolic process"/>
    <property type="evidence" value="ECO:0007669"/>
    <property type="project" value="UniProtKB-ARBA"/>
</dbReference>
<proteinExistence type="predicted"/>
<gene>
    <name evidence="4" type="ORF">ATK06_0338</name>
</gene>
<evidence type="ECO:0000259" key="3">
    <source>
        <dbReference type="Pfam" id="PF13439"/>
    </source>
</evidence>
<dbReference type="GO" id="GO:0016758">
    <property type="term" value="F:hexosyltransferase activity"/>
    <property type="evidence" value="ECO:0007669"/>
    <property type="project" value="TreeGrafter"/>
</dbReference>
<dbReference type="Proteomes" id="UP000221653">
    <property type="component" value="Unassembled WGS sequence"/>
</dbReference>
<organism evidence="4 5">
    <name type="scientific">Corynebacterium renale</name>
    <dbReference type="NCBI Taxonomy" id="1724"/>
    <lineage>
        <taxon>Bacteria</taxon>
        <taxon>Bacillati</taxon>
        <taxon>Actinomycetota</taxon>
        <taxon>Actinomycetes</taxon>
        <taxon>Mycobacteriales</taxon>
        <taxon>Corynebacteriaceae</taxon>
        <taxon>Corynebacterium</taxon>
    </lineage>
</organism>
<dbReference type="CDD" id="cd03814">
    <property type="entry name" value="GT4-like"/>
    <property type="match status" value="1"/>
</dbReference>
<keyword evidence="5" id="KW-1185">Reference proteome</keyword>
<dbReference type="Pfam" id="PF13692">
    <property type="entry name" value="Glyco_trans_1_4"/>
    <property type="match status" value="1"/>
</dbReference>
<accession>A0A2A9DKZ8</accession>
<evidence type="ECO:0000313" key="4">
    <source>
        <dbReference type="EMBL" id="PFG27283.1"/>
    </source>
</evidence>
<keyword evidence="2 4" id="KW-0808">Transferase</keyword>
<feature type="domain" description="Glycosyltransferase subfamily 4-like N-terminal" evidence="3">
    <location>
        <begin position="14"/>
        <end position="177"/>
    </location>
</feature>
<dbReference type="Gene3D" id="3.40.50.2000">
    <property type="entry name" value="Glycogen Phosphorylase B"/>
    <property type="match status" value="2"/>
</dbReference>
<dbReference type="Pfam" id="PF13439">
    <property type="entry name" value="Glyco_transf_4"/>
    <property type="match status" value="1"/>
</dbReference>
<dbReference type="OrthoDB" id="9802525at2"/>
<dbReference type="SUPFAM" id="SSF53756">
    <property type="entry name" value="UDP-Glycosyltransferase/glycogen phosphorylase"/>
    <property type="match status" value="1"/>
</dbReference>
<dbReference type="STRING" id="1724.GCA_001044175_01627"/>
<dbReference type="EMBL" id="PDJF01000001">
    <property type="protein sequence ID" value="PFG27283.1"/>
    <property type="molecule type" value="Genomic_DNA"/>
</dbReference>
<dbReference type="InterPro" id="IPR028098">
    <property type="entry name" value="Glyco_trans_4-like_N"/>
</dbReference>
<keyword evidence="1 4" id="KW-0328">Glycosyltransferase</keyword>
<protein>
    <submittedName>
        <fullName evidence="4">Phosphatidylinositol alpha 1,6-mannosyltransferase</fullName>
    </submittedName>
</protein>
<reference evidence="4 5" key="1">
    <citation type="submission" date="2017-10" db="EMBL/GenBank/DDBJ databases">
        <title>Sequencing the genomes of 1000 actinobacteria strains.</title>
        <authorList>
            <person name="Klenk H.-P."/>
        </authorList>
    </citation>
    <scope>NUCLEOTIDE SEQUENCE [LARGE SCALE GENOMIC DNA]</scope>
    <source>
        <strain evidence="4 5">DSM 20688</strain>
    </source>
</reference>
<comment type="caution">
    <text evidence="4">The sequence shown here is derived from an EMBL/GenBank/DDBJ whole genome shotgun (WGS) entry which is preliminary data.</text>
</comment>
<evidence type="ECO:0000256" key="2">
    <source>
        <dbReference type="ARBA" id="ARBA00022679"/>
    </source>
</evidence>
<dbReference type="AlphaFoldDB" id="A0A2A9DKZ8"/>
<evidence type="ECO:0000313" key="5">
    <source>
        <dbReference type="Proteomes" id="UP000221653"/>
    </source>
</evidence>
<dbReference type="RefSeq" id="WP_048379982.1">
    <property type="nucleotide sequence ID" value="NZ_LDYE01000006.1"/>
</dbReference>